<reference evidence="1 2" key="1">
    <citation type="submission" date="2019-04" db="EMBL/GenBank/DDBJ databases">
        <title>High contiguity whole genome sequence and gene annotation resource for two Venturia nashicola isolates.</title>
        <authorList>
            <person name="Prokchorchik M."/>
            <person name="Won K."/>
            <person name="Lee Y."/>
            <person name="Choi E.D."/>
            <person name="Segonzac C."/>
            <person name="Sohn K.H."/>
        </authorList>
    </citation>
    <scope>NUCLEOTIDE SEQUENCE [LARGE SCALE GENOMIC DNA]</scope>
    <source>
        <strain evidence="1 2">PRI2</strain>
    </source>
</reference>
<protein>
    <submittedName>
        <fullName evidence="1">Uncharacterized protein</fullName>
    </submittedName>
</protein>
<evidence type="ECO:0000313" key="2">
    <source>
        <dbReference type="Proteomes" id="UP000298493"/>
    </source>
</evidence>
<evidence type="ECO:0000313" key="1">
    <source>
        <dbReference type="EMBL" id="TID15685.1"/>
    </source>
</evidence>
<organism evidence="1 2">
    <name type="scientific">Venturia nashicola</name>
    <dbReference type="NCBI Taxonomy" id="86259"/>
    <lineage>
        <taxon>Eukaryota</taxon>
        <taxon>Fungi</taxon>
        <taxon>Dikarya</taxon>
        <taxon>Ascomycota</taxon>
        <taxon>Pezizomycotina</taxon>
        <taxon>Dothideomycetes</taxon>
        <taxon>Pleosporomycetidae</taxon>
        <taxon>Venturiales</taxon>
        <taxon>Venturiaceae</taxon>
        <taxon>Venturia</taxon>
    </lineage>
</organism>
<dbReference type="Proteomes" id="UP000298493">
    <property type="component" value="Unassembled WGS sequence"/>
</dbReference>
<comment type="caution">
    <text evidence="1">The sequence shown here is derived from an EMBL/GenBank/DDBJ whole genome shotgun (WGS) entry which is preliminary data.</text>
</comment>
<dbReference type="AlphaFoldDB" id="A0A4Z1NJG0"/>
<accession>A0A4Z1NJG0</accession>
<name>A0A4Z1NJG0_9PEZI</name>
<dbReference type="EMBL" id="SNSC02000020">
    <property type="protein sequence ID" value="TID15685.1"/>
    <property type="molecule type" value="Genomic_DNA"/>
</dbReference>
<keyword evidence="2" id="KW-1185">Reference proteome</keyword>
<sequence>MEGTPSCCLWTVKIPKGINIDLDAFDCHVASLDAALLRDLASLVGPSLGQNNIGTSRSWMQIGTGHSENSLDDTMATFPVGHFMGPHQSFDANQGDHSNFSLLSSKSTI</sequence>
<gene>
    <name evidence="1" type="ORF">E6O75_ATG08013</name>
</gene>
<proteinExistence type="predicted"/>